<dbReference type="Gene3D" id="3.40.605.10">
    <property type="entry name" value="Aldehyde Dehydrogenase, Chain A, domain 1"/>
    <property type="match status" value="1"/>
</dbReference>
<dbReference type="Gene3D" id="3.40.309.10">
    <property type="entry name" value="Aldehyde Dehydrogenase, Chain A, domain 2"/>
    <property type="match status" value="1"/>
</dbReference>
<dbReference type="PROSITE" id="PS00070">
    <property type="entry name" value="ALDEHYDE_DEHYDR_CYS"/>
    <property type="match status" value="1"/>
</dbReference>
<comment type="caution">
    <text evidence="7">The sequence shown here is derived from an EMBL/GenBank/DDBJ whole genome shotgun (WGS) entry which is preliminary data.</text>
</comment>
<dbReference type="EMBL" id="JAFBCV010000001">
    <property type="protein sequence ID" value="MBM7837464.1"/>
    <property type="molecule type" value="Genomic_DNA"/>
</dbReference>
<evidence type="ECO:0000313" key="8">
    <source>
        <dbReference type="Proteomes" id="UP001179280"/>
    </source>
</evidence>
<dbReference type="InterPro" id="IPR016163">
    <property type="entry name" value="Ald_DH_C"/>
</dbReference>
<dbReference type="InterPro" id="IPR016161">
    <property type="entry name" value="Ald_DH/histidinol_DH"/>
</dbReference>
<evidence type="ECO:0000256" key="4">
    <source>
        <dbReference type="PROSITE-ProRule" id="PRU10007"/>
    </source>
</evidence>
<dbReference type="PANTHER" id="PTHR43570:SF16">
    <property type="entry name" value="ALDEHYDE DEHYDROGENASE TYPE III, ISOFORM Q"/>
    <property type="match status" value="1"/>
</dbReference>
<dbReference type="RefSeq" id="WP_204464382.1">
    <property type="nucleotide sequence ID" value="NZ_JAFBCV010000001.1"/>
</dbReference>
<dbReference type="InterPro" id="IPR015590">
    <property type="entry name" value="Aldehyde_DH_dom"/>
</dbReference>
<accession>A0ABS2SPL7</accession>
<dbReference type="InterPro" id="IPR012394">
    <property type="entry name" value="Aldehyde_DH_NAD(P)"/>
</dbReference>
<dbReference type="SUPFAM" id="SSF53720">
    <property type="entry name" value="ALDH-like"/>
    <property type="match status" value="1"/>
</dbReference>
<organism evidence="7 8">
    <name type="scientific">Shouchella xiaoxiensis</name>
    <dbReference type="NCBI Taxonomy" id="766895"/>
    <lineage>
        <taxon>Bacteria</taxon>
        <taxon>Bacillati</taxon>
        <taxon>Bacillota</taxon>
        <taxon>Bacilli</taxon>
        <taxon>Bacillales</taxon>
        <taxon>Bacillaceae</taxon>
        <taxon>Shouchella</taxon>
    </lineage>
</organism>
<evidence type="ECO:0000256" key="5">
    <source>
        <dbReference type="RuleBase" id="RU003345"/>
    </source>
</evidence>
<dbReference type="CDD" id="cd07136">
    <property type="entry name" value="ALDH_YwdH-P39616"/>
    <property type="match status" value="1"/>
</dbReference>
<dbReference type="GO" id="GO:0004029">
    <property type="term" value="F:aldehyde dehydrogenase (NAD+) activity"/>
    <property type="evidence" value="ECO:0007669"/>
    <property type="project" value="UniProtKB-EC"/>
</dbReference>
<evidence type="ECO:0000313" key="7">
    <source>
        <dbReference type="EMBL" id="MBM7837464.1"/>
    </source>
</evidence>
<dbReference type="Pfam" id="PF00171">
    <property type="entry name" value="Aldedh"/>
    <property type="match status" value="1"/>
</dbReference>
<feature type="active site" evidence="4">
    <location>
        <position position="208"/>
    </location>
</feature>
<dbReference type="InterPro" id="IPR029510">
    <property type="entry name" value="Ald_DH_CS_GLU"/>
</dbReference>
<dbReference type="PANTHER" id="PTHR43570">
    <property type="entry name" value="ALDEHYDE DEHYDROGENASE"/>
    <property type="match status" value="1"/>
</dbReference>
<dbReference type="InterPro" id="IPR016160">
    <property type="entry name" value="Ald_DH_CS_CYS"/>
</dbReference>
<dbReference type="Proteomes" id="UP001179280">
    <property type="component" value="Unassembled WGS sequence"/>
</dbReference>
<dbReference type="PIRSF" id="PIRSF036492">
    <property type="entry name" value="ALDH"/>
    <property type="match status" value="1"/>
</dbReference>
<proteinExistence type="inferred from homology"/>
<sequence>MYETLKSVQQEYVFSGATKSASFRKKQLTKLKNMLIQHEEEFLQAVNKDLNKQETEAFMMEIGNVHQEITHAIDSLDEWMEPVKVKTPVSHTGSKSYILSEPYGSVLIIAPWNYPIQLTFSPLVGALAAGNCAVVKPSELTPHTSSAIAGAIRATFPQEIVSAVEGDAKTAEALLDQPFDYIFFTGSVAVGKIVMEKAAKHLTPHTLELGGKSPAIVTEDAKLDLAAKRIAWGKFTNAGQTCIAPDYVLVHESVHDKFLKKLQDHTYEMFADKTKNGTFTQIVNEKHFNRLYHYLDNGHVVLGGQYSKENRLISPTILTNVSWNSPIMQDEIFGPILPVFTYKSSSEALMRVRSLPNPLALYVFSEREASQQLFTEQLSFGGGCINDTLMHVANPYLPFGGKGPSGIGAYHGFESFRTFSHQKGMLKQTTKFDMPLRYKQGKLANKMIRNVFK</sequence>
<evidence type="ECO:0000259" key="6">
    <source>
        <dbReference type="Pfam" id="PF00171"/>
    </source>
</evidence>
<dbReference type="InterPro" id="IPR016162">
    <property type="entry name" value="Ald_DH_N"/>
</dbReference>
<evidence type="ECO:0000256" key="1">
    <source>
        <dbReference type="ARBA" id="ARBA00009986"/>
    </source>
</evidence>
<keyword evidence="2 3" id="KW-0560">Oxidoreductase</keyword>
<gene>
    <name evidence="7" type="ORF">JOC54_000695</name>
</gene>
<name>A0ABS2SPL7_9BACI</name>
<keyword evidence="8" id="KW-1185">Reference proteome</keyword>
<dbReference type="PROSITE" id="PS00687">
    <property type="entry name" value="ALDEHYDE_DEHYDR_GLU"/>
    <property type="match status" value="1"/>
</dbReference>
<feature type="domain" description="Aldehyde dehydrogenase" evidence="6">
    <location>
        <begin position="20"/>
        <end position="423"/>
    </location>
</feature>
<protein>
    <recommendedName>
        <fullName evidence="3">Aldehyde dehydrogenase</fullName>
    </recommendedName>
</protein>
<reference evidence="7" key="1">
    <citation type="submission" date="2021-01" db="EMBL/GenBank/DDBJ databases">
        <title>Genomic Encyclopedia of Type Strains, Phase IV (KMG-IV): sequencing the most valuable type-strain genomes for metagenomic binning, comparative biology and taxonomic classification.</title>
        <authorList>
            <person name="Goeker M."/>
        </authorList>
    </citation>
    <scope>NUCLEOTIDE SEQUENCE</scope>
    <source>
        <strain evidence="7">DSM 21943</strain>
    </source>
</reference>
<evidence type="ECO:0000256" key="3">
    <source>
        <dbReference type="PIRNR" id="PIRNR036492"/>
    </source>
</evidence>
<evidence type="ECO:0000256" key="2">
    <source>
        <dbReference type="ARBA" id="ARBA00023002"/>
    </source>
</evidence>
<comment type="similarity">
    <text evidence="1 3 5">Belongs to the aldehyde dehydrogenase family.</text>
</comment>